<protein>
    <recommendedName>
        <fullName evidence="1">Zona occludens toxin N-terminal domain-containing protein</fullName>
    </recommendedName>
</protein>
<accession>A0A916J4J2</accession>
<name>A0A916J4J2_9PROT</name>
<dbReference type="SUPFAM" id="SSF52540">
    <property type="entry name" value="P-loop containing nucleoside triphosphate hydrolases"/>
    <property type="match status" value="1"/>
</dbReference>
<dbReference type="RefSeq" id="WP_220635690.1">
    <property type="nucleotide sequence ID" value="NZ_CAJQUM010000001.1"/>
</dbReference>
<dbReference type="Pfam" id="PF05707">
    <property type="entry name" value="Zot"/>
    <property type="match status" value="1"/>
</dbReference>
<dbReference type="InterPro" id="IPR027417">
    <property type="entry name" value="P-loop_NTPase"/>
</dbReference>
<evidence type="ECO:0000313" key="3">
    <source>
        <dbReference type="Proteomes" id="UP000742786"/>
    </source>
</evidence>
<sequence>MADHIVTGKKGAGKTLFCAGVIRDALVEGRRVATNVDIYMDEICYPTSRKTIIRLPDRPTVHDMLAIGYGSPQDEMDESKNGVIVLDEASHFLNARAWGDKERQPLIDWLTLSRKYNWNTYFLAQGLGQIDKQVRDALIEYHISVKRTDKWAIPFVTKFTKLFMKDGVRFPKLHLGIMKHGMDRDALKVDTIWYRAKDLYNVYNTKQKLVDREHPESVGLHTVLSAWHIKGRYMPPAPPTGMELVKALVKGENPLVVRPVVPLKPKHPIVEIIMRLPPDERVRHLQRIERLKLLDRPRLSLVQAANPSAIDYRSVSHPNLKLVVSA</sequence>
<dbReference type="Proteomes" id="UP000742786">
    <property type="component" value="Unassembled WGS sequence"/>
</dbReference>
<dbReference type="Gene3D" id="3.40.50.300">
    <property type="entry name" value="P-loop containing nucleotide triphosphate hydrolases"/>
    <property type="match status" value="1"/>
</dbReference>
<comment type="caution">
    <text evidence="2">The sequence shown here is derived from an EMBL/GenBank/DDBJ whole genome shotgun (WGS) entry which is preliminary data.</text>
</comment>
<feature type="domain" description="Zona occludens toxin N-terminal" evidence="1">
    <location>
        <begin position="5"/>
        <end position="150"/>
    </location>
</feature>
<keyword evidence="3" id="KW-1185">Reference proteome</keyword>
<dbReference type="EMBL" id="CAJQUM010000001">
    <property type="protein sequence ID" value="CAG4883760.1"/>
    <property type="molecule type" value="Genomic_DNA"/>
</dbReference>
<organism evidence="2 3">
    <name type="scientific">Georgfuchsia toluolica</name>
    <dbReference type="NCBI Taxonomy" id="424218"/>
    <lineage>
        <taxon>Bacteria</taxon>
        <taxon>Pseudomonadati</taxon>
        <taxon>Pseudomonadota</taxon>
        <taxon>Betaproteobacteria</taxon>
        <taxon>Nitrosomonadales</taxon>
        <taxon>Sterolibacteriaceae</taxon>
        <taxon>Georgfuchsia</taxon>
    </lineage>
</organism>
<evidence type="ECO:0000313" key="2">
    <source>
        <dbReference type="EMBL" id="CAG4883760.1"/>
    </source>
</evidence>
<proteinExistence type="predicted"/>
<reference evidence="2" key="1">
    <citation type="submission" date="2021-04" db="EMBL/GenBank/DDBJ databases">
        <authorList>
            <person name="Hornung B."/>
        </authorList>
    </citation>
    <scope>NUCLEOTIDE SEQUENCE</scope>
    <source>
        <strain evidence="2">G5G6</strain>
    </source>
</reference>
<dbReference type="AlphaFoldDB" id="A0A916J4J2"/>
<evidence type="ECO:0000259" key="1">
    <source>
        <dbReference type="Pfam" id="PF05707"/>
    </source>
</evidence>
<gene>
    <name evidence="2" type="ORF">GTOL_11643</name>
</gene>
<dbReference type="InterPro" id="IPR008900">
    <property type="entry name" value="Zot_N"/>
</dbReference>